<dbReference type="HAMAP" id="MF_01043">
    <property type="entry name" value="PlsY"/>
    <property type="match status" value="1"/>
</dbReference>
<keyword evidence="9 10" id="KW-1208">Phospholipid metabolism</keyword>
<dbReference type="SMART" id="SM01207">
    <property type="entry name" value="G3P_acyltransf"/>
    <property type="match status" value="1"/>
</dbReference>
<evidence type="ECO:0000256" key="4">
    <source>
        <dbReference type="ARBA" id="ARBA00022692"/>
    </source>
</evidence>
<protein>
    <recommendedName>
        <fullName evidence="10">Glycerol-3-phosphate acyltransferase</fullName>
    </recommendedName>
    <alternativeName>
        <fullName evidence="10">Acyl-PO4 G3P acyltransferase</fullName>
    </alternativeName>
    <alternativeName>
        <fullName evidence="10">Acyl-phosphate--glycerol-3-phosphate acyltransferase</fullName>
    </alternativeName>
    <alternativeName>
        <fullName evidence="10">G3P acyltransferase</fullName>
        <shortName evidence="10">GPAT</shortName>
        <ecNumber evidence="10">2.3.1.275</ecNumber>
    </alternativeName>
    <alternativeName>
        <fullName evidence="10">Lysophosphatidic acid synthase</fullName>
        <shortName evidence="10">LPA synthase</shortName>
    </alternativeName>
</protein>
<dbReference type="GO" id="GO:0043772">
    <property type="term" value="F:acyl-phosphate glycerol-3-phosphate acyltransferase activity"/>
    <property type="evidence" value="ECO:0007669"/>
    <property type="project" value="UniProtKB-UniRule"/>
</dbReference>
<feature type="transmembrane region" description="Helical" evidence="10">
    <location>
        <begin position="147"/>
        <end position="180"/>
    </location>
</feature>
<evidence type="ECO:0000313" key="11">
    <source>
        <dbReference type="EMBL" id="PSJ31674.1"/>
    </source>
</evidence>
<comment type="catalytic activity">
    <reaction evidence="10">
        <text>an acyl phosphate + sn-glycerol 3-phosphate = a 1-acyl-sn-glycero-3-phosphate + phosphate</text>
        <dbReference type="Rhea" id="RHEA:34075"/>
        <dbReference type="ChEBI" id="CHEBI:43474"/>
        <dbReference type="ChEBI" id="CHEBI:57597"/>
        <dbReference type="ChEBI" id="CHEBI:57970"/>
        <dbReference type="ChEBI" id="CHEBI:59918"/>
        <dbReference type="EC" id="2.3.1.275"/>
    </reaction>
</comment>
<keyword evidence="1 10" id="KW-1003">Cell membrane</keyword>
<feature type="transmembrane region" description="Helical" evidence="10">
    <location>
        <begin position="119"/>
        <end position="141"/>
    </location>
</feature>
<comment type="function">
    <text evidence="10">Catalyzes the transfer of an acyl group from acyl-phosphate (acyl-PO(4)) to glycerol-3-phosphate (G3P) to form lysophosphatidic acid (LPA). This enzyme utilizes acyl-phosphate as fatty acyl donor, but not acyl-CoA or acyl-ACP.</text>
</comment>
<dbReference type="Pfam" id="PF02660">
    <property type="entry name" value="G3P_acyltransf"/>
    <property type="match status" value="1"/>
</dbReference>
<evidence type="ECO:0000313" key="12">
    <source>
        <dbReference type="Proteomes" id="UP000241434"/>
    </source>
</evidence>
<evidence type="ECO:0000256" key="3">
    <source>
        <dbReference type="ARBA" id="ARBA00022679"/>
    </source>
</evidence>
<keyword evidence="3 10" id="KW-0808">Transferase</keyword>
<dbReference type="GO" id="GO:0008654">
    <property type="term" value="P:phospholipid biosynthetic process"/>
    <property type="evidence" value="ECO:0007669"/>
    <property type="project" value="UniProtKB-UniRule"/>
</dbReference>
<comment type="similarity">
    <text evidence="10">Belongs to the PlsY family.</text>
</comment>
<dbReference type="OrthoDB" id="9777124at2"/>
<dbReference type="NCBIfam" id="TIGR00023">
    <property type="entry name" value="glycerol-3-phosphate 1-O-acyltransferase PlsY"/>
    <property type="match status" value="1"/>
</dbReference>
<dbReference type="EMBL" id="JYGE01000003">
    <property type="protein sequence ID" value="PSJ31674.1"/>
    <property type="molecule type" value="Genomic_DNA"/>
</dbReference>
<evidence type="ECO:0000256" key="9">
    <source>
        <dbReference type="ARBA" id="ARBA00023264"/>
    </source>
</evidence>
<dbReference type="PANTHER" id="PTHR30309:SF0">
    <property type="entry name" value="GLYCEROL-3-PHOSPHATE ACYLTRANSFERASE-RELATED"/>
    <property type="match status" value="1"/>
</dbReference>
<organism evidence="11 12">
    <name type="scientific">Peptostreptococcus russellii</name>
    <dbReference type="NCBI Taxonomy" id="215200"/>
    <lineage>
        <taxon>Bacteria</taxon>
        <taxon>Bacillati</taxon>
        <taxon>Bacillota</taxon>
        <taxon>Clostridia</taxon>
        <taxon>Peptostreptococcales</taxon>
        <taxon>Peptostreptococcaceae</taxon>
        <taxon>Peptostreptococcus</taxon>
    </lineage>
</organism>
<keyword evidence="7 10" id="KW-0472">Membrane</keyword>
<dbReference type="Proteomes" id="UP000241434">
    <property type="component" value="Unassembled WGS sequence"/>
</dbReference>
<comment type="subunit">
    <text evidence="10">Probably interacts with PlsX.</text>
</comment>
<feature type="transmembrane region" description="Helical" evidence="10">
    <location>
        <begin position="6"/>
        <end position="29"/>
    </location>
</feature>
<keyword evidence="5 10" id="KW-1133">Transmembrane helix</keyword>
<keyword evidence="6 10" id="KW-0443">Lipid metabolism</keyword>
<comment type="caution">
    <text evidence="11">The sequence shown here is derived from an EMBL/GenBank/DDBJ whole genome shotgun (WGS) entry which is preliminary data.</text>
</comment>
<evidence type="ECO:0000256" key="6">
    <source>
        <dbReference type="ARBA" id="ARBA00023098"/>
    </source>
</evidence>
<dbReference type="UniPathway" id="UPA00085"/>
<dbReference type="InterPro" id="IPR003811">
    <property type="entry name" value="G3P_acylTferase_PlsY"/>
</dbReference>
<dbReference type="EC" id="2.3.1.275" evidence="10"/>
<sequence>MLLLYVLIIVLSYLIGNISSSYIISKAIFGKDIRMQGSKNAGTTNALRTFGFKAGLATFLGDYFKGTIAVLIAMLIARKANLDIDLAKYIATLAVVAGHNWPVLLKFRGGKGVATTYGALLAIAPLPTLASMLFFIVLALVTKYVSVASILGVCLFPILMIMRSDLGGVWVCLLLSVSVIYKHKENIKRLLKGEESRLDLKKK</sequence>
<dbReference type="AlphaFoldDB" id="A0A2P7Q131"/>
<feature type="transmembrane region" description="Helical" evidence="10">
    <location>
        <begin position="50"/>
        <end position="77"/>
    </location>
</feature>
<evidence type="ECO:0000256" key="5">
    <source>
        <dbReference type="ARBA" id="ARBA00022989"/>
    </source>
</evidence>
<proteinExistence type="inferred from homology"/>
<keyword evidence="2 10" id="KW-0444">Lipid biosynthesis</keyword>
<accession>A0A2P7Q131</accession>
<evidence type="ECO:0000256" key="2">
    <source>
        <dbReference type="ARBA" id="ARBA00022516"/>
    </source>
</evidence>
<evidence type="ECO:0000256" key="7">
    <source>
        <dbReference type="ARBA" id="ARBA00023136"/>
    </source>
</evidence>
<gene>
    <name evidence="10" type="primary">plsY</name>
    <name evidence="11" type="ORF">UF10_03320</name>
</gene>
<keyword evidence="8 10" id="KW-0594">Phospholipid biosynthesis</keyword>
<name>A0A2P7Q131_9FIRM</name>
<dbReference type="GO" id="GO:0005886">
    <property type="term" value="C:plasma membrane"/>
    <property type="evidence" value="ECO:0007669"/>
    <property type="project" value="UniProtKB-SubCell"/>
</dbReference>
<dbReference type="PANTHER" id="PTHR30309">
    <property type="entry name" value="INNER MEMBRANE PROTEIN YGIH"/>
    <property type="match status" value="1"/>
</dbReference>
<reference evidence="11" key="1">
    <citation type="thesis" date="2015" institute="Rutgers" country="The State University of New Jersey, 14 College Farm Rd., New Brunswick, NJ, USA">
        <title>Ammonia toxicity in bacteria and its implications for treatment of and resource recovery from highly nitrogenous organic wastes.</title>
        <authorList>
            <person name="Luther A.K."/>
        </authorList>
    </citation>
    <scope>NUCLEOTIDE SEQUENCE</scope>
    <source>
        <strain evidence="11">RT-10B</strain>
    </source>
</reference>
<comment type="subcellular location">
    <subcellularLocation>
        <location evidence="10">Cell membrane</location>
        <topology evidence="10">Multi-pass membrane protein</topology>
    </subcellularLocation>
</comment>
<comment type="pathway">
    <text evidence="10">Lipid metabolism; phospholipid metabolism.</text>
</comment>
<dbReference type="RefSeq" id="WP_106776411.1">
    <property type="nucleotide sequence ID" value="NZ_JYGE01000003.1"/>
</dbReference>
<keyword evidence="4 10" id="KW-0812">Transmembrane</keyword>
<keyword evidence="12" id="KW-1185">Reference proteome</keyword>
<feature type="transmembrane region" description="Helical" evidence="10">
    <location>
        <begin position="89"/>
        <end position="107"/>
    </location>
</feature>
<evidence type="ECO:0000256" key="8">
    <source>
        <dbReference type="ARBA" id="ARBA00023209"/>
    </source>
</evidence>
<evidence type="ECO:0000256" key="10">
    <source>
        <dbReference type="HAMAP-Rule" id="MF_01043"/>
    </source>
</evidence>
<evidence type="ECO:0000256" key="1">
    <source>
        <dbReference type="ARBA" id="ARBA00022475"/>
    </source>
</evidence>